<organism evidence="2 3">
    <name type="scientific">Mycena metata</name>
    <dbReference type="NCBI Taxonomy" id="1033252"/>
    <lineage>
        <taxon>Eukaryota</taxon>
        <taxon>Fungi</taxon>
        <taxon>Dikarya</taxon>
        <taxon>Basidiomycota</taxon>
        <taxon>Agaricomycotina</taxon>
        <taxon>Agaricomycetes</taxon>
        <taxon>Agaricomycetidae</taxon>
        <taxon>Agaricales</taxon>
        <taxon>Marasmiineae</taxon>
        <taxon>Mycenaceae</taxon>
        <taxon>Mycena</taxon>
    </lineage>
</organism>
<evidence type="ECO:0000313" key="2">
    <source>
        <dbReference type="EMBL" id="KAJ7716375.1"/>
    </source>
</evidence>
<keyword evidence="3" id="KW-1185">Reference proteome</keyword>
<proteinExistence type="predicted"/>
<protein>
    <submittedName>
        <fullName evidence="2">Uncharacterized protein</fullName>
    </submittedName>
</protein>
<feature type="region of interest" description="Disordered" evidence="1">
    <location>
        <begin position="1"/>
        <end position="95"/>
    </location>
</feature>
<reference evidence="2" key="1">
    <citation type="submission" date="2023-03" db="EMBL/GenBank/DDBJ databases">
        <title>Massive genome expansion in bonnet fungi (Mycena s.s.) driven by repeated elements and novel gene families across ecological guilds.</title>
        <authorList>
            <consortium name="Lawrence Berkeley National Laboratory"/>
            <person name="Harder C.B."/>
            <person name="Miyauchi S."/>
            <person name="Viragh M."/>
            <person name="Kuo A."/>
            <person name="Thoen E."/>
            <person name="Andreopoulos B."/>
            <person name="Lu D."/>
            <person name="Skrede I."/>
            <person name="Drula E."/>
            <person name="Henrissat B."/>
            <person name="Morin E."/>
            <person name="Kohler A."/>
            <person name="Barry K."/>
            <person name="LaButti K."/>
            <person name="Morin E."/>
            <person name="Salamov A."/>
            <person name="Lipzen A."/>
            <person name="Mereny Z."/>
            <person name="Hegedus B."/>
            <person name="Baldrian P."/>
            <person name="Stursova M."/>
            <person name="Weitz H."/>
            <person name="Taylor A."/>
            <person name="Grigoriev I.V."/>
            <person name="Nagy L.G."/>
            <person name="Martin F."/>
            <person name="Kauserud H."/>
        </authorList>
    </citation>
    <scope>NUCLEOTIDE SEQUENCE</scope>
    <source>
        <strain evidence="2">CBHHK182m</strain>
    </source>
</reference>
<feature type="compositionally biased region" description="Pro residues" evidence="1">
    <location>
        <begin position="71"/>
        <end position="83"/>
    </location>
</feature>
<accession>A0AAD7HAJ1</accession>
<feature type="compositionally biased region" description="Basic and acidic residues" evidence="1">
    <location>
        <begin position="17"/>
        <end position="33"/>
    </location>
</feature>
<evidence type="ECO:0000313" key="3">
    <source>
        <dbReference type="Proteomes" id="UP001215598"/>
    </source>
</evidence>
<dbReference type="Proteomes" id="UP001215598">
    <property type="component" value="Unassembled WGS sequence"/>
</dbReference>
<feature type="compositionally biased region" description="Basic and acidic residues" evidence="1">
    <location>
        <begin position="43"/>
        <end position="55"/>
    </location>
</feature>
<comment type="caution">
    <text evidence="2">The sequence shown here is derived from an EMBL/GenBank/DDBJ whole genome shotgun (WGS) entry which is preliminary data.</text>
</comment>
<feature type="compositionally biased region" description="Basic residues" evidence="1">
    <location>
        <begin position="1"/>
        <end position="11"/>
    </location>
</feature>
<dbReference type="AlphaFoldDB" id="A0AAD7HAJ1"/>
<dbReference type="EMBL" id="JARKIB010000292">
    <property type="protein sequence ID" value="KAJ7716375.1"/>
    <property type="molecule type" value="Genomic_DNA"/>
</dbReference>
<evidence type="ECO:0000256" key="1">
    <source>
        <dbReference type="SAM" id="MobiDB-lite"/>
    </source>
</evidence>
<feature type="compositionally biased region" description="Low complexity" evidence="1">
    <location>
        <begin position="84"/>
        <end position="95"/>
    </location>
</feature>
<gene>
    <name evidence="2" type="ORF">B0H16DRAFT_1476793</name>
</gene>
<name>A0AAD7HAJ1_9AGAR</name>
<sequence>MTKKRRSKKPSPQKASNDSKEYKPGLSKEEKAERRRKLSAESYARRRPEITERRRIAAAAKRAKKRCWDPAPKPAITPPPAPSSLPSSSIDGSLILPQATPSEYHRAWFDGLSEEPPSLSARSLSLWAAAADVAKAGDIAVTGGDHISLTSDEMVATQVLAGMAQLPKKFSPAPSFNPVQSISSSSSGRLSLPRSTDRCVLLRPTVTTAPGITRVGLGQALVAELNSGALTAPNPDDAARWRDHGEFAHEEDWRGLISWQNLRAWRKATAAHILREQRTARAQGQPVDEDLYLG</sequence>